<evidence type="ECO:0008006" key="4">
    <source>
        <dbReference type="Google" id="ProtNLM"/>
    </source>
</evidence>
<name>A0AAV9GCT3_9PEZI</name>
<dbReference type="EMBL" id="MU865961">
    <property type="protein sequence ID" value="KAK4445908.1"/>
    <property type="molecule type" value="Genomic_DNA"/>
</dbReference>
<comment type="caution">
    <text evidence="2">The sequence shown here is derived from an EMBL/GenBank/DDBJ whole genome shotgun (WGS) entry which is preliminary data.</text>
</comment>
<keyword evidence="1" id="KW-0732">Signal</keyword>
<keyword evidence="3" id="KW-1185">Reference proteome</keyword>
<gene>
    <name evidence="2" type="ORF">QBC34DRAFT_441320</name>
</gene>
<evidence type="ECO:0000313" key="3">
    <source>
        <dbReference type="Proteomes" id="UP001321760"/>
    </source>
</evidence>
<protein>
    <recommendedName>
        <fullName evidence="4">Secreted protein</fullName>
    </recommendedName>
</protein>
<sequence>MLQTTNPLTLLALLAFTAAPTLAAPSPPSSTTSFLPIHTDPPLPSIEGVTLSSLRHSGPGCPPGSVKAGLVPPHNWDVTLLYDTSNFTVSTDALTTSTCTSTFRLDYPAGWRFAVTTSAYEVAVDSGFDVRVKASATYGVEGVDASANNEGVISGSASGVHIVPDWKFVSMLVLSPCGATSGEVTVDAKLEIEGTAVGEATLQGQELGISWVPCP</sequence>
<evidence type="ECO:0000256" key="1">
    <source>
        <dbReference type="SAM" id="SignalP"/>
    </source>
</evidence>
<reference evidence="2" key="1">
    <citation type="journal article" date="2023" name="Mol. Phylogenet. Evol.">
        <title>Genome-scale phylogeny and comparative genomics of the fungal order Sordariales.</title>
        <authorList>
            <person name="Hensen N."/>
            <person name="Bonometti L."/>
            <person name="Westerberg I."/>
            <person name="Brannstrom I.O."/>
            <person name="Guillou S."/>
            <person name="Cros-Aarteil S."/>
            <person name="Calhoun S."/>
            <person name="Haridas S."/>
            <person name="Kuo A."/>
            <person name="Mondo S."/>
            <person name="Pangilinan J."/>
            <person name="Riley R."/>
            <person name="LaButti K."/>
            <person name="Andreopoulos B."/>
            <person name="Lipzen A."/>
            <person name="Chen C."/>
            <person name="Yan M."/>
            <person name="Daum C."/>
            <person name="Ng V."/>
            <person name="Clum A."/>
            <person name="Steindorff A."/>
            <person name="Ohm R.A."/>
            <person name="Martin F."/>
            <person name="Silar P."/>
            <person name="Natvig D.O."/>
            <person name="Lalanne C."/>
            <person name="Gautier V."/>
            <person name="Ament-Velasquez S.L."/>
            <person name="Kruys A."/>
            <person name="Hutchinson M.I."/>
            <person name="Powell A.J."/>
            <person name="Barry K."/>
            <person name="Miller A.N."/>
            <person name="Grigoriev I.V."/>
            <person name="Debuchy R."/>
            <person name="Gladieux P."/>
            <person name="Hiltunen Thoren M."/>
            <person name="Johannesson H."/>
        </authorList>
    </citation>
    <scope>NUCLEOTIDE SEQUENCE</scope>
    <source>
        <strain evidence="2">PSN243</strain>
    </source>
</reference>
<dbReference type="Pfam" id="PF14273">
    <property type="entry name" value="DUF4360"/>
    <property type="match status" value="1"/>
</dbReference>
<evidence type="ECO:0000313" key="2">
    <source>
        <dbReference type="EMBL" id="KAK4445908.1"/>
    </source>
</evidence>
<reference evidence="2" key="2">
    <citation type="submission" date="2023-05" db="EMBL/GenBank/DDBJ databases">
        <authorList>
            <consortium name="Lawrence Berkeley National Laboratory"/>
            <person name="Steindorff A."/>
            <person name="Hensen N."/>
            <person name="Bonometti L."/>
            <person name="Westerberg I."/>
            <person name="Brannstrom I.O."/>
            <person name="Guillou S."/>
            <person name="Cros-Aarteil S."/>
            <person name="Calhoun S."/>
            <person name="Haridas S."/>
            <person name="Kuo A."/>
            <person name="Mondo S."/>
            <person name="Pangilinan J."/>
            <person name="Riley R."/>
            <person name="Labutti K."/>
            <person name="Andreopoulos B."/>
            <person name="Lipzen A."/>
            <person name="Chen C."/>
            <person name="Yanf M."/>
            <person name="Daum C."/>
            <person name="Ng V."/>
            <person name="Clum A."/>
            <person name="Ohm R."/>
            <person name="Martin F."/>
            <person name="Silar P."/>
            <person name="Natvig D."/>
            <person name="Lalanne C."/>
            <person name="Gautier V."/>
            <person name="Ament-Velasquez S.L."/>
            <person name="Kruys A."/>
            <person name="Hutchinson M.I."/>
            <person name="Powell A.J."/>
            <person name="Barry K."/>
            <person name="Miller A.N."/>
            <person name="Grigoriev I.V."/>
            <person name="Debuchy R."/>
            <person name="Gladieux P."/>
            <person name="Thoren M.H."/>
            <person name="Johannesson H."/>
        </authorList>
    </citation>
    <scope>NUCLEOTIDE SEQUENCE</scope>
    <source>
        <strain evidence="2">PSN243</strain>
    </source>
</reference>
<dbReference type="AlphaFoldDB" id="A0AAV9GCT3"/>
<feature type="chain" id="PRO_5043933856" description="Secreted protein" evidence="1">
    <location>
        <begin position="24"/>
        <end position="215"/>
    </location>
</feature>
<organism evidence="2 3">
    <name type="scientific">Podospora aff. communis PSN243</name>
    <dbReference type="NCBI Taxonomy" id="3040156"/>
    <lineage>
        <taxon>Eukaryota</taxon>
        <taxon>Fungi</taxon>
        <taxon>Dikarya</taxon>
        <taxon>Ascomycota</taxon>
        <taxon>Pezizomycotina</taxon>
        <taxon>Sordariomycetes</taxon>
        <taxon>Sordariomycetidae</taxon>
        <taxon>Sordariales</taxon>
        <taxon>Podosporaceae</taxon>
        <taxon>Podospora</taxon>
    </lineage>
</organism>
<dbReference type="Proteomes" id="UP001321760">
    <property type="component" value="Unassembled WGS sequence"/>
</dbReference>
<proteinExistence type="predicted"/>
<dbReference type="PANTHER" id="PTHR38847">
    <property type="match status" value="1"/>
</dbReference>
<dbReference type="InterPro" id="IPR025649">
    <property type="entry name" value="DUF4360"/>
</dbReference>
<feature type="signal peptide" evidence="1">
    <location>
        <begin position="1"/>
        <end position="23"/>
    </location>
</feature>
<dbReference type="PANTHER" id="PTHR38847:SF1">
    <property type="entry name" value="PSEUDOURIDINE SYNTHASE RSUA_RLUA-LIKE DOMAIN-CONTAINING PROTEIN"/>
    <property type="match status" value="1"/>
</dbReference>
<accession>A0AAV9GCT3</accession>